<dbReference type="GO" id="GO:0005886">
    <property type="term" value="C:plasma membrane"/>
    <property type="evidence" value="ECO:0007669"/>
    <property type="project" value="TreeGrafter"/>
</dbReference>
<dbReference type="PANTHER" id="PTHR38459:SF1">
    <property type="entry name" value="PROPHAGE BACTOPRENOL-LINKED GLUCOSE TRANSLOCASE HOMOLOG"/>
    <property type="match status" value="1"/>
</dbReference>
<keyword evidence="5 6" id="KW-0472">Membrane</keyword>
<evidence type="ECO:0000313" key="8">
    <source>
        <dbReference type="EMBL" id="QNN68462.1"/>
    </source>
</evidence>
<evidence type="ECO:0000256" key="2">
    <source>
        <dbReference type="ARBA" id="ARBA00009399"/>
    </source>
</evidence>
<name>A0A7G9SKT7_9SPHN</name>
<feature type="transmembrane region" description="Helical" evidence="6">
    <location>
        <begin position="73"/>
        <end position="92"/>
    </location>
</feature>
<protein>
    <submittedName>
        <fullName evidence="8">GtrA family protein</fullName>
    </submittedName>
</protein>
<feature type="transmembrane region" description="Helical" evidence="6">
    <location>
        <begin position="7"/>
        <end position="30"/>
    </location>
</feature>
<dbReference type="KEGG" id="slut:H9L13_00940"/>
<evidence type="ECO:0000259" key="7">
    <source>
        <dbReference type="Pfam" id="PF04138"/>
    </source>
</evidence>
<feature type="domain" description="GtrA/DPMS transmembrane" evidence="7">
    <location>
        <begin position="7"/>
        <end position="123"/>
    </location>
</feature>
<keyword evidence="3 6" id="KW-0812">Transmembrane</keyword>
<keyword evidence="9" id="KW-1185">Reference proteome</keyword>
<feature type="transmembrane region" description="Helical" evidence="6">
    <location>
        <begin position="36"/>
        <end position="52"/>
    </location>
</feature>
<feature type="transmembrane region" description="Helical" evidence="6">
    <location>
        <begin position="98"/>
        <end position="117"/>
    </location>
</feature>
<dbReference type="InterPro" id="IPR051401">
    <property type="entry name" value="GtrA_CellWall_Glycosyl"/>
</dbReference>
<evidence type="ECO:0000256" key="5">
    <source>
        <dbReference type="ARBA" id="ARBA00023136"/>
    </source>
</evidence>
<dbReference type="PANTHER" id="PTHR38459">
    <property type="entry name" value="PROPHAGE BACTOPRENOL-LINKED GLUCOSE TRANSLOCASE HOMOLOG"/>
    <property type="match status" value="1"/>
</dbReference>
<dbReference type="AlphaFoldDB" id="A0A7G9SKT7"/>
<comment type="similarity">
    <text evidence="2">Belongs to the GtrA family.</text>
</comment>
<accession>A0A7G9SKT7</accession>
<evidence type="ECO:0000256" key="6">
    <source>
        <dbReference type="SAM" id="Phobius"/>
    </source>
</evidence>
<proteinExistence type="inferred from homology"/>
<organism evidence="8 9">
    <name type="scientific">Sphingomonas lutea</name>
    <dbReference type="NCBI Taxonomy" id="1045317"/>
    <lineage>
        <taxon>Bacteria</taxon>
        <taxon>Pseudomonadati</taxon>
        <taxon>Pseudomonadota</taxon>
        <taxon>Alphaproteobacteria</taxon>
        <taxon>Sphingomonadales</taxon>
        <taxon>Sphingomonadaceae</taxon>
        <taxon>Sphingomonas</taxon>
    </lineage>
</organism>
<comment type="subcellular location">
    <subcellularLocation>
        <location evidence="1">Membrane</location>
        <topology evidence="1">Multi-pass membrane protein</topology>
    </subcellularLocation>
</comment>
<gene>
    <name evidence="8" type="ORF">H9L13_00940</name>
</gene>
<evidence type="ECO:0000256" key="4">
    <source>
        <dbReference type="ARBA" id="ARBA00022989"/>
    </source>
</evidence>
<evidence type="ECO:0000256" key="3">
    <source>
        <dbReference type="ARBA" id="ARBA00022692"/>
    </source>
</evidence>
<dbReference type="GO" id="GO:0000271">
    <property type="term" value="P:polysaccharide biosynthetic process"/>
    <property type="evidence" value="ECO:0007669"/>
    <property type="project" value="InterPro"/>
</dbReference>
<dbReference type="InterPro" id="IPR007267">
    <property type="entry name" value="GtrA_DPMS_TM"/>
</dbReference>
<reference evidence="8 9" key="1">
    <citation type="submission" date="2020-08" db="EMBL/GenBank/DDBJ databases">
        <title>Genome sequence of Sphingomonas lutea KCTC 23642T.</title>
        <authorList>
            <person name="Hyun D.-W."/>
            <person name="Bae J.-W."/>
        </authorList>
    </citation>
    <scope>NUCLEOTIDE SEQUENCE [LARGE SCALE GENOMIC DNA]</scope>
    <source>
        <strain evidence="8 9">KCTC 23642</strain>
    </source>
</reference>
<evidence type="ECO:0000256" key="1">
    <source>
        <dbReference type="ARBA" id="ARBA00004141"/>
    </source>
</evidence>
<dbReference type="EMBL" id="CP060718">
    <property type="protein sequence ID" value="QNN68462.1"/>
    <property type="molecule type" value="Genomic_DNA"/>
</dbReference>
<dbReference type="Pfam" id="PF04138">
    <property type="entry name" value="GtrA_DPMS_TM"/>
    <property type="match status" value="1"/>
</dbReference>
<sequence>MIGQLARFIVSGAFVTALGVGVYALVALGLRWHPQLGNFLAYVVAMATGYIMHSRWSFRDHGGERTGGTKLKFVIVSLASLALNSFWVWLLYTKLQWGRGAPIVPMLFVTPAVTFTLNRQWVFR</sequence>
<dbReference type="Proteomes" id="UP000515971">
    <property type="component" value="Chromosome"/>
</dbReference>
<evidence type="ECO:0000313" key="9">
    <source>
        <dbReference type="Proteomes" id="UP000515971"/>
    </source>
</evidence>
<keyword evidence="4 6" id="KW-1133">Transmembrane helix</keyword>